<dbReference type="SUPFAM" id="SSF54001">
    <property type="entry name" value="Cysteine proteinases"/>
    <property type="match status" value="1"/>
</dbReference>
<evidence type="ECO:0000259" key="6">
    <source>
        <dbReference type="PROSITE" id="PS51935"/>
    </source>
</evidence>
<accession>A0A0R2I0V7</accession>
<dbReference type="EMBL" id="JQBW01000009">
    <property type="protein sequence ID" value="KRN58783.1"/>
    <property type="molecule type" value="Genomic_DNA"/>
</dbReference>
<evidence type="ECO:0000256" key="5">
    <source>
        <dbReference type="SAM" id="MobiDB-lite"/>
    </source>
</evidence>
<feature type="domain" description="NlpC/P60" evidence="6">
    <location>
        <begin position="39"/>
        <end position="162"/>
    </location>
</feature>
<dbReference type="PATRIC" id="fig|396268.3.peg.412"/>
<protein>
    <recommendedName>
        <fullName evidence="6">NlpC/P60 domain-containing protein</fullName>
    </recommendedName>
</protein>
<dbReference type="InterPro" id="IPR038765">
    <property type="entry name" value="Papain-like_cys_pep_sf"/>
</dbReference>
<proteinExistence type="inferred from homology"/>
<comment type="caution">
    <text evidence="7">The sequence shown here is derived from an EMBL/GenBank/DDBJ whole genome shotgun (WGS) entry which is preliminary data.</text>
</comment>
<dbReference type="Proteomes" id="UP000050934">
    <property type="component" value="Unassembled WGS sequence"/>
</dbReference>
<gene>
    <name evidence="7" type="ORF">IV45_GL000408</name>
</gene>
<evidence type="ECO:0000256" key="3">
    <source>
        <dbReference type="ARBA" id="ARBA00022801"/>
    </source>
</evidence>
<feature type="compositionally biased region" description="Low complexity" evidence="5">
    <location>
        <begin position="168"/>
        <end position="183"/>
    </location>
</feature>
<dbReference type="PANTHER" id="PTHR47359:SF3">
    <property type="entry name" value="NLP_P60 DOMAIN-CONTAINING PROTEIN-RELATED"/>
    <property type="match status" value="1"/>
</dbReference>
<dbReference type="InterPro" id="IPR010572">
    <property type="entry name" value="Tail_dom"/>
</dbReference>
<feature type="region of interest" description="Disordered" evidence="5">
    <location>
        <begin position="161"/>
        <end position="186"/>
    </location>
</feature>
<keyword evidence="8" id="KW-1185">Reference proteome</keyword>
<organism evidence="7 8">
    <name type="scientific">Limosilactobacillus secaliphilus</name>
    <dbReference type="NCBI Taxonomy" id="396268"/>
    <lineage>
        <taxon>Bacteria</taxon>
        <taxon>Bacillati</taxon>
        <taxon>Bacillota</taxon>
        <taxon>Bacilli</taxon>
        <taxon>Lactobacillales</taxon>
        <taxon>Lactobacillaceae</taxon>
        <taxon>Limosilactobacillus</taxon>
    </lineage>
</organism>
<dbReference type="OrthoDB" id="1654978at2"/>
<dbReference type="STRING" id="396268.IV45_GL000408"/>
<dbReference type="Pfam" id="PF06605">
    <property type="entry name" value="Prophage_tail"/>
    <property type="match status" value="1"/>
</dbReference>
<dbReference type="Pfam" id="PF00877">
    <property type="entry name" value="NLPC_P60"/>
    <property type="match status" value="1"/>
</dbReference>
<dbReference type="GO" id="GO:0006508">
    <property type="term" value="P:proteolysis"/>
    <property type="evidence" value="ECO:0007669"/>
    <property type="project" value="UniProtKB-KW"/>
</dbReference>
<feature type="region of interest" description="Disordered" evidence="5">
    <location>
        <begin position="315"/>
        <end position="353"/>
    </location>
</feature>
<evidence type="ECO:0000256" key="2">
    <source>
        <dbReference type="ARBA" id="ARBA00022670"/>
    </source>
</evidence>
<dbReference type="RefSeq" id="WP_057740980.1">
    <property type="nucleotide sequence ID" value="NZ_JQBW01000009.1"/>
</dbReference>
<dbReference type="InterPro" id="IPR051794">
    <property type="entry name" value="PG_Endopeptidase_C40"/>
</dbReference>
<dbReference type="AlphaFoldDB" id="A0A0R2I0V7"/>
<dbReference type="PROSITE" id="PS51935">
    <property type="entry name" value="NLPC_P60"/>
    <property type="match status" value="1"/>
</dbReference>
<evidence type="ECO:0000256" key="1">
    <source>
        <dbReference type="ARBA" id="ARBA00007074"/>
    </source>
</evidence>
<dbReference type="PANTHER" id="PTHR47359">
    <property type="entry name" value="PEPTIDOGLYCAN DL-ENDOPEPTIDASE CWLO"/>
    <property type="match status" value="1"/>
</dbReference>
<dbReference type="Gene3D" id="3.90.1720.10">
    <property type="entry name" value="endopeptidase domain like (from Nostoc punctiforme)"/>
    <property type="match status" value="1"/>
</dbReference>
<comment type="similarity">
    <text evidence="1">Belongs to the peptidase C40 family.</text>
</comment>
<reference evidence="7 8" key="1">
    <citation type="journal article" date="2015" name="Genome Announc.">
        <title>Expanding the biotechnology potential of lactobacilli through comparative genomics of 213 strains and associated genera.</title>
        <authorList>
            <person name="Sun Z."/>
            <person name="Harris H.M."/>
            <person name="McCann A."/>
            <person name="Guo C."/>
            <person name="Argimon S."/>
            <person name="Zhang W."/>
            <person name="Yang X."/>
            <person name="Jeffery I.B."/>
            <person name="Cooney J.C."/>
            <person name="Kagawa T.F."/>
            <person name="Liu W."/>
            <person name="Song Y."/>
            <person name="Salvetti E."/>
            <person name="Wrobel A."/>
            <person name="Rasinkangas P."/>
            <person name="Parkhill J."/>
            <person name="Rea M.C."/>
            <person name="O'Sullivan O."/>
            <person name="Ritari J."/>
            <person name="Douillard F.P."/>
            <person name="Paul Ross R."/>
            <person name="Yang R."/>
            <person name="Briner A.E."/>
            <person name="Felis G.E."/>
            <person name="de Vos W.M."/>
            <person name="Barrangou R."/>
            <person name="Klaenhammer T.R."/>
            <person name="Caufield P.W."/>
            <person name="Cui Y."/>
            <person name="Zhang H."/>
            <person name="O'Toole P.W."/>
        </authorList>
    </citation>
    <scope>NUCLEOTIDE SEQUENCE [LARGE SCALE GENOMIC DNA]</scope>
    <source>
        <strain evidence="7 8">DSM 17896</strain>
    </source>
</reference>
<keyword evidence="2" id="KW-0645">Protease</keyword>
<name>A0A0R2I0V7_9LACO</name>
<keyword evidence="4" id="KW-0788">Thiol protease</keyword>
<dbReference type="GO" id="GO:0008234">
    <property type="term" value="F:cysteine-type peptidase activity"/>
    <property type="evidence" value="ECO:0007669"/>
    <property type="project" value="UniProtKB-KW"/>
</dbReference>
<sequence length="353" mass="38813">MAYDLVYTSKIQETEDYTTITTAIKGTGKQIEQTDSGASGGNGAVASFARQFVGRPYVWGGNTHSGWDCSGFVAYVYNHFGIPMHQPTTYEEFQGQVVGPPYQEGDMLFWGARGNTYHVALALDSNTMEMAANPEQGTIIQSINSWPPAFGVRNAAMAAKVSGDSSKDNSATDSTNSDADSTNQQAKYTCQGEYDSTMAADDKWGKIWADPFSSDMITDEGTLKQALKKQIHDYPDVQYTTDGITFKDSLSCGIKNDITVGNYGYLRDRYGVDVNVRIQSFTKYLDRSTTHTSSITFGNKIFGINEWDRRESSANVALHKAPRKPETATPAPVTGDDIPTIQVPQKEDHKNEK</sequence>
<keyword evidence="3" id="KW-0378">Hydrolase</keyword>
<evidence type="ECO:0000313" key="7">
    <source>
        <dbReference type="EMBL" id="KRN58783.1"/>
    </source>
</evidence>
<evidence type="ECO:0000313" key="8">
    <source>
        <dbReference type="Proteomes" id="UP000050934"/>
    </source>
</evidence>
<dbReference type="InterPro" id="IPR000064">
    <property type="entry name" value="NLP_P60_dom"/>
</dbReference>
<evidence type="ECO:0000256" key="4">
    <source>
        <dbReference type="ARBA" id="ARBA00022807"/>
    </source>
</evidence>